<keyword evidence="3 6" id="KW-0812">Transmembrane</keyword>
<dbReference type="PANTHER" id="PTHR12570">
    <property type="match status" value="1"/>
</dbReference>
<feature type="transmembrane region" description="Helical" evidence="6">
    <location>
        <begin position="101"/>
        <end position="120"/>
    </location>
</feature>
<evidence type="ECO:0000256" key="2">
    <source>
        <dbReference type="ARBA" id="ARBA00007230"/>
    </source>
</evidence>
<gene>
    <name evidence="7" type="ORF">CVLEPA_LOCUS10206</name>
</gene>
<evidence type="ECO:0000256" key="4">
    <source>
        <dbReference type="ARBA" id="ARBA00022989"/>
    </source>
</evidence>
<proteinExistence type="inferred from homology"/>
<dbReference type="Pfam" id="PF05653">
    <property type="entry name" value="Mg_trans_NIPA"/>
    <property type="match status" value="1"/>
</dbReference>
<dbReference type="SUPFAM" id="SSF103481">
    <property type="entry name" value="Multidrug resistance efflux transporter EmrE"/>
    <property type="match status" value="1"/>
</dbReference>
<dbReference type="InterPro" id="IPR037185">
    <property type="entry name" value="EmrE-like"/>
</dbReference>
<evidence type="ECO:0000256" key="3">
    <source>
        <dbReference type="ARBA" id="ARBA00022692"/>
    </source>
</evidence>
<evidence type="ECO:0000256" key="6">
    <source>
        <dbReference type="SAM" id="Phobius"/>
    </source>
</evidence>
<accession>A0ABP0FN90</accession>
<organism evidence="7 8">
    <name type="scientific">Clavelina lepadiformis</name>
    <name type="common">Light-bulb sea squirt</name>
    <name type="synonym">Ascidia lepadiformis</name>
    <dbReference type="NCBI Taxonomy" id="159417"/>
    <lineage>
        <taxon>Eukaryota</taxon>
        <taxon>Metazoa</taxon>
        <taxon>Chordata</taxon>
        <taxon>Tunicata</taxon>
        <taxon>Ascidiacea</taxon>
        <taxon>Aplousobranchia</taxon>
        <taxon>Clavelinidae</taxon>
        <taxon>Clavelina</taxon>
    </lineage>
</organism>
<keyword evidence="4 6" id="KW-1133">Transmembrane helix</keyword>
<evidence type="ECO:0000313" key="7">
    <source>
        <dbReference type="EMBL" id="CAK8679969.1"/>
    </source>
</evidence>
<reference evidence="7 8" key="1">
    <citation type="submission" date="2024-02" db="EMBL/GenBank/DDBJ databases">
        <authorList>
            <person name="Daric V."/>
            <person name="Darras S."/>
        </authorList>
    </citation>
    <scope>NUCLEOTIDE SEQUENCE [LARGE SCALE GENOMIC DNA]</scope>
</reference>
<keyword evidence="8" id="KW-1185">Reference proteome</keyword>
<keyword evidence="5 6" id="KW-0472">Membrane</keyword>
<name>A0ABP0FN90_CLALP</name>
<evidence type="ECO:0008006" key="9">
    <source>
        <dbReference type="Google" id="ProtNLM"/>
    </source>
</evidence>
<comment type="subcellular location">
    <subcellularLocation>
        <location evidence="1">Membrane</location>
        <topology evidence="1">Multi-pass membrane protein</topology>
    </subcellularLocation>
</comment>
<sequence>MVYLTICNMVGALTVLCGKGLGISIKTLLAPSGIGVIFHPLFWVLVACQIVGIPVQIVYINKALALFETSAVTPIKYVFTNVFLIIGSILLFQESLGPKDFVGFACGFVTIVVGVVLLNSPKGNQSKAARYDVRDDDVEMDPLQ</sequence>
<feature type="transmembrane region" description="Helical" evidence="6">
    <location>
        <begin position="77"/>
        <end position="95"/>
    </location>
</feature>
<feature type="transmembrane region" description="Helical" evidence="6">
    <location>
        <begin position="41"/>
        <end position="65"/>
    </location>
</feature>
<evidence type="ECO:0000256" key="1">
    <source>
        <dbReference type="ARBA" id="ARBA00004141"/>
    </source>
</evidence>
<evidence type="ECO:0000256" key="5">
    <source>
        <dbReference type="ARBA" id="ARBA00023136"/>
    </source>
</evidence>
<dbReference type="InterPro" id="IPR008521">
    <property type="entry name" value="Mg_trans_NIPA"/>
</dbReference>
<dbReference type="PANTHER" id="PTHR12570:SF92">
    <property type="entry name" value="SPICHTHYIN, ISOFORM B"/>
    <property type="match status" value="1"/>
</dbReference>
<comment type="caution">
    <text evidence="7">The sequence shown here is derived from an EMBL/GenBank/DDBJ whole genome shotgun (WGS) entry which is preliminary data.</text>
</comment>
<dbReference type="Proteomes" id="UP001642483">
    <property type="component" value="Unassembled WGS sequence"/>
</dbReference>
<evidence type="ECO:0000313" key="8">
    <source>
        <dbReference type="Proteomes" id="UP001642483"/>
    </source>
</evidence>
<comment type="similarity">
    <text evidence="2">Belongs to the NIPA family.</text>
</comment>
<dbReference type="EMBL" id="CAWYQH010000068">
    <property type="protein sequence ID" value="CAK8679969.1"/>
    <property type="molecule type" value="Genomic_DNA"/>
</dbReference>
<protein>
    <recommendedName>
        <fullName evidence="9">Magnesium transporter</fullName>
    </recommendedName>
</protein>